<evidence type="ECO:0000256" key="3">
    <source>
        <dbReference type="ARBA" id="ARBA00022630"/>
    </source>
</evidence>
<dbReference type="InterPro" id="IPR006091">
    <property type="entry name" value="Acyl-CoA_Oxase/DH_mid-dom"/>
</dbReference>
<dbReference type="InterPro" id="IPR009075">
    <property type="entry name" value="AcylCo_DH/oxidase_C"/>
</dbReference>
<name>A0A2V3U1P7_9HYPH</name>
<keyword evidence="4 6" id="KW-0274">FAD</keyword>
<dbReference type="PANTHER" id="PTHR48083:SF1">
    <property type="entry name" value="DEHYDROGENASE, PUTATIVE (AFU_ORTHOLOGUE AFUA_7G06510)-RELATED"/>
    <property type="match status" value="1"/>
</dbReference>
<dbReference type="PIRSF" id="PIRSF016578">
    <property type="entry name" value="HsaA"/>
    <property type="match status" value="1"/>
</dbReference>
<dbReference type="GO" id="GO:0050660">
    <property type="term" value="F:flavin adenine dinucleotide binding"/>
    <property type="evidence" value="ECO:0007669"/>
    <property type="project" value="InterPro"/>
</dbReference>
<dbReference type="Pfam" id="PF00441">
    <property type="entry name" value="Acyl-CoA_dh_1"/>
    <property type="match status" value="1"/>
</dbReference>
<evidence type="ECO:0000259" key="9">
    <source>
        <dbReference type="Pfam" id="PF02771"/>
    </source>
</evidence>
<keyword evidence="5 6" id="KW-0560">Oxidoreductase</keyword>
<dbReference type="EMBL" id="QJJK01000024">
    <property type="protein sequence ID" value="PXW50693.1"/>
    <property type="molecule type" value="Genomic_DNA"/>
</dbReference>
<accession>A0A2V3U1P7</accession>
<comment type="cofactor">
    <cofactor evidence="1 6">
        <name>FAD</name>
        <dbReference type="ChEBI" id="CHEBI:57692"/>
    </cofactor>
</comment>
<evidence type="ECO:0000313" key="10">
    <source>
        <dbReference type="EMBL" id="PXW50693.1"/>
    </source>
</evidence>
<feature type="domain" description="Acyl-CoA dehydrogenase/oxidase C-terminal" evidence="7">
    <location>
        <begin position="233"/>
        <end position="382"/>
    </location>
</feature>
<dbReference type="Gene3D" id="2.40.110.10">
    <property type="entry name" value="Butyryl-CoA Dehydrogenase, subunit A, domain 2"/>
    <property type="match status" value="1"/>
</dbReference>
<dbReference type="FunFam" id="1.20.140.10:FF:000012">
    <property type="entry name" value="Acyl-CoA dehydrogenase fadE12"/>
    <property type="match status" value="1"/>
</dbReference>
<dbReference type="GO" id="GO:0033539">
    <property type="term" value="P:fatty acid beta-oxidation using acyl-CoA dehydrogenase"/>
    <property type="evidence" value="ECO:0007669"/>
    <property type="project" value="TreeGrafter"/>
</dbReference>
<organism evidence="10 11">
    <name type="scientific">Chelatococcus asaccharovorans</name>
    <dbReference type="NCBI Taxonomy" id="28210"/>
    <lineage>
        <taxon>Bacteria</taxon>
        <taxon>Pseudomonadati</taxon>
        <taxon>Pseudomonadota</taxon>
        <taxon>Alphaproteobacteria</taxon>
        <taxon>Hyphomicrobiales</taxon>
        <taxon>Chelatococcaceae</taxon>
        <taxon>Chelatococcus</taxon>
    </lineage>
</organism>
<evidence type="ECO:0000256" key="6">
    <source>
        <dbReference type="RuleBase" id="RU362125"/>
    </source>
</evidence>
<dbReference type="AlphaFoldDB" id="A0A2V3U1P7"/>
<dbReference type="Pfam" id="PF02770">
    <property type="entry name" value="Acyl-CoA_dh_M"/>
    <property type="match status" value="1"/>
</dbReference>
<keyword evidence="11" id="KW-1185">Reference proteome</keyword>
<evidence type="ECO:0000256" key="4">
    <source>
        <dbReference type="ARBA" id="ARBA00022827"/>
    </source>
</evidence>
<dbReference type="InterPro" id="IPR036250">
    <property type="entry name" value="AcylCo_DH-like_C"/>
</dbReference>
<dbReference type="InterPro" id="IPR046373">
    <property type="entry name" value="Acyl-CoA_Oxase/DH_mid-dom_sf"/>
</dbReference>
<evidence type="ECO:0000259" key="8">
    <source>
        <dbReference type="Pfam" id="PF02770"/>
    </source>
</evidence>
<evidence type="ECO:0000256" key="1">
    <source>
        <dbReference type="ARBA" id="ARBA00001974"/>
    </source>
</evidence>
<dbReference type="InterPro" id="IPR050741">
    <property type="entry name" value="Acyl-CoA_dehydrogenase"/>
</dbReference>
<dbReference type="SUPFAM" id="SSF56645">
    <property type="entry name" value="Acyl-CoA dehydrogenase NM domain-like"/>
    <property type="match status" value="1"/>
</dbReference>
<dbReference type="CDD" id="cd00567">
    <property type="entry name" value="ACAD"/>
    <property type="match status" value="1"/>
</dbReference>
<protein>
    <submittedName>
        <fullName evidence="10">Acyl-CoA dehydrogenase</fullName>
    </submittedName>
</protein>
<dbReference type="GO" id="GO:0003995">
    <property type="term" value="F:acyl-CoA dehydrogenase activity"/>
    <property type="evidence" value="ECO:0007669"/>
    <property type="project" value="TreeGrafter"/>
</dbReference>
<keyword evidence="3 6" id="KW-0285">Flavoprotein</keyword>
<dbReference type="SUPFAM" id="SSF47203">
    <property type="entry name" value="Acyl-CoA dehydrogenase C-terminal domain-like"/>
    <property type="match status" value="1"/>
</dbReference>
<proteinExistence type="inferred from homology"/>
<gene>
    <name evidence="10" type="ORF">C7450_12414</name>
</gene>
<dbReference type="GO" id="GO:0005737">
    <property type="term" value="C:cytoplasm"/>
    <property type="evidence" value="ECO:0007669"/>
    <property type="project" value="TreeGrafter"/>
</dbReference>
<evidence type="ECO:0000313" key="11">
    <source>
        <dbReference type="Proteomes" id="UP000248021"/>
    </source>
</evidence>
<dbReference type="InterPro" id="IPR009100">
    <property type="entry name" value="AcylCoA_DH/oxidase_NM_dom_sf"/>
</dbReference>
<dbReference type="InterPro" id="IPR013786">
    <property type="entry name" value="AcylCoA_DH/ox_N"/>
</dbReference>
<dbReference type="Pfam" id="PF02771">
    <property type="entry name" value="Acyl-CoA_dh_N"/>
    <property type="match status" value="1"/>
</dbReference>
<dbReference type="OrthoDB" id="9775090at2"/>
<reference evidence="10 11" key="1">
    <citation type="submission" date="2018-05" db="EMBL/GenBank/DDBJ databases">
        <title>Genomic Encyclopedia of Type Strains, Phase IV (KMG-IV): sequencing the most valuable type-strain genomes for metagenomic binning, comparative biology and taxonomic classification.</title>
        <authorList>
            <person name="Goeker M."/>
        </authorList>
    </citation>
    <scope>NUCLEOTIDE SEQUENCE [LARGE SCALE GENOMIC DNA]</scope>
    <source>
        <strain evidence="10 11">DSM 6462</strain>
    </source>
</reference>
<dbReference type="Proteomes" id="UP000248021">
    <property type="component" value="Unassembled WGS sequence"/>
</dbReference>
<evidence type="ECO:0000256" key="5">
    <source>
        <dbReference type="ARBA" id="ARBA00023002"/>
    </source>
</evidence>
<dbReference type="Gene3D" id="1.10.540.10">
    <property type="entry name" value="Acyl-CoA dehydrogenase/oxidase, N-terminal domain"/>
    <property type="match status" value="1"/>
</dbReference>
<comment type="caution">
    <text evidence="10">The sequence shown here is derived from an EMBL/GenBank/DDBJ whole genome shotgun (WGS) entry which is preliminary data.</text>
</comment>
<dbReference type="RefSeq" id="WP_110378542.1">
    <property type="nucleotide sequence ID" value="NZ_JAHBRY010000006.1"/>
</dbReference>
<dbReference type="Gene3D" id="1.20.140.10">
    <property type="entry name" value="Butyryl-CoA Dehydrogenase, subunit A, domain 3"/>
    <property type="match status" value="1"/>
</dbReference>
<feature type="domain" description="Acyl-CoA dehydrogenase/oxidase N-terminal" evidence="9">
    <location>
        <begin position="6"/>
        <end position="119"/>
    </location>
</feature>
<sequence>MHIDLTPEQRAIDTGVREICAQFDDQYWTDCETHLRFPEEYYRAMADGGWLGITMPEEVGGSALGVTEAAIMMHAATSSNGGYSAASAIHINLFGPHAIVVHATDEQKKRWLEPLVKGEEKACFGVTEPDAGLDTTSIRTVADRVQGGYMVRGRKMWTSTGQVADRIMLLTRTTPKADCRRPTDGMTLFYTPLDRNKIEVRRIHKMGRNAVDSNAVFIDGLFVPEADRVGEEGRGFHYLLDSLNPERILVGIEAIGVGRDALGRAARYARERVVFGRPIGQNQGIQHPLAEAWAFLESAYWMCLRAAWLYDNGRAAGAEANAAKFLAGRAAFDACTKAVLTHGGMGYAQEYQVERLFRESLLPRIAPVTEQLILSFIAERVLDLPKSY</sequence>
<dbReference type="PANTHER" id="PTHR48083">
    <property type="entry name" value="MEDIUM-CHAIN SPECIFIC ACYL-COA DEHYDROGENASE, MITOCHONDRIAL-RELATED"/>
    <property type="match status" value="1"/>
</dbReference>
<evidence type="ECO:0000256" key="2">
    <source>
        <dbReference type="ARBA" id="ARBA00009347"/>
    </source>
</evidence>
<comment type="similarity">
    <text evidence="2 6">Belongs to the acyl-CoA dehydrogenase family.</text>
</comment>
<feature type="domain" description="Acyl-CoA oxidase/dehydrogenase middle" evidence="8">
    <location>
        <begin position="123"/>
        <end position="219"/>
    </location>
</feature>
<evidence type="ECO:0000259" key="7">
    <source>
        <dbReference type="Pfam" id="PF00441"/>
    </source>
</evidence>
<dbReference type="InterPro" id="IPR037069">
    <property type="entry name" value="AcylCoA_DH/ox_N_sf"/>
</dbReference>